<dbReference type="InterPro" id="IPR050287">
    <property type="entry name" value="MTA/SAH_deaminase"/>
</dbReference>
<dbReference type="InterPro" id="IPR011059">
    <property type="entry name" value="Metal-dep_hydrolase_composite"/>
</dbReference>
<evidence type="ECO:0000313" key="3">
    <source>
        <dbReference type="EMBL" id="GBF05664.1"/>
    </source>
</evidence>
<evidence type="ECO:0000259" key="2">
    <source>
        <dbReference type="Pfam" id="PF01979"/>
    </source>
</evidence>
<dbReference type="PANTHER" id="PTHR43794">
    <property type="entry name" value="AMINOHYDROLASE SSNA-RELATED"/>
    <property type="match status" value="1"/>
</dbReference>
<evidence type="ECO:0000313" key="4">
    <source>
        <dbReference type="Proteomes" id="UP000236569"/>
    </source>
</evidence>
<dbReference type="Gene3D" id="3.20.20.140">
    <property type="entry name" value="Metal-dependent hydrolases"/>
    <property type="match status" value="1"/>
</dbReference>
<name>A0A2I9CUV3_9DEIO</name>
<dbReference type="SUPFAM" id="SSF51556">
    <property type="entry name" value="Metallo-dependent hydrolases"/>
    <property type="match status" value="1"/>
</dbReference>
<reference evidence="4" key="1">
    <citation type="submission" date="2018-01" db="EMBL/GenBank/DDBJ databases">
        <title>Draft Genome Sequence of the Radioresistant Bacterium Deinococcus aerius TR0125, Isolated from the Higher Atmosphere above Japan.</title>
        <authorList>
            <person name="Satoh K."/>
            <person name="Arai H."/>
            <person name="Sanzen T."/>
            <person name="Kawaguchi Y."/>
            <person name="Hayashi H."/>
            <person name="Yokobori S."/>
            <person name="Yamagishi A."/>
            <person name="Oono Y."/>
            <person name="Narumi I."/>
        </authorList>
    </citation>
    <scope>NUCLEOTIDE SEQUENCE [LARGE SCALE GENOMIC DNA]</scope>
    <source>
        <strain evidence="4">TR0125</strain>
    </source>
</reference>
<dbReference type="Gene3D" id="2.30.40.10">
    <property type="entry name" value="Urease, subunit C, domain 1"/>
    <property type="match status" value="1"/>
</dbReference>
<dbReference type="GO" id="GO:0016810">
    <property type="term" value="F:hydrolase activity, acting on carbon-nitrogen (but not peptide) bonds"/>
    <property type="evidence" value="ECO:0007669"/>
    <property type="project" value="InterPro"/>
</dbReference>
<dbReference type="Pfam" id="PF01979">
    <property type="entry name" value="Amidohydro_1"/>
    <property type="match status" value="1"/>
</dbReference>
<keyword evidence="1 3" id="KW-0378">Hydrolase</keyword>
<evidence type="ECO:0000256" key="1">
    <source>
        <dbReference type="ARBA" id="ARBA00022801"/>
    </source>
</evidence>
<keyword evidence="4" id="KW-1185">Reference proteome</keyword>
<protein>
    <submittedName>
        <fullName evidence="3">Amidohydrolase</fullName>
    </submittedName>
</protein>
<dbReference type="SUPFAM" id="SSF51338">
    <property type="entry name" value="Composite domain of metallo-dependent hydrolases"/>
    <property type="match status" value="1"/>
</dbReference>
<organism evidence="3 4">
    <name type="scientific">Deinococcus aerius</name>
    <dbReference type="NCBI Taxonomy" id="200253"/>
    <lineage>
        <taxon>Bacteria</taxon>
        <taxon>Thermotogati</taxon>
        <taxon>Deinococcota</taxon>
        <taxon>Deinococci</taxon>
        <taxon>Deinococcales</taxon>
        <taxon>Deinococcaceae</taxon>
        <taxon>Deinococcus</taxon>
    </lineage>
</organism>
<comment type="caution">
    <text evidence="3">The sequence shown here is derived from an EMBL/GenBank/DDBJ whole genome shotgun (WGS) entry which is preliminary data.</text>
</comment>
<proteinExistence type="predicted"/>
<feature type="domain" description="Amidohydrolase-related" evidence="2">
    <location>
        <begin position="73"/>
        <end position="369"/>
    </location>
</feature>
<dbReference type="EMBL" id="BFAG01000005">
    <property type="protein sequence ID" value="GBF05664.1"/>
    <property type="molecule type" value="Genomic_DNA"/>
</dbReference>
<gene>
    <name evidence="3" type="ORF">DAERI_050173</name>
</gene>
<sequence length="392" mass="42248">MRAMTLPATPDTHAPELLTCDVLYTGIGGGHAPGGVVVANGAIAAAGDPATLRAGYPHARERRVGEVIAPPPVNAHTHLDMSAYEFQALPYFRWIPEVVIAQREKRGMAGALAGADDLARLGVGAVGDIVWSPEVMDELLARADLRGVLYFEVIGPFPERADETFRSLRERVEAWRGRERPGGPRVGLSPHTPFTVSHRLMRLVAEYAAGEGLPLQIHVAEHPAELELFRTGGGPIWENRLPALYPETLAGVIGREPEPDLTPVRYLDELGVLAARPTLVHMVNVTAGDIAWVARAGCPVVTCPRSNAHLECGTFPWAAFAAAGVEVAIGTDSIASGGSLDVREDVAFARRLYPDLDPRLLVRAAVKGGHRVTGTPTPHLRRGESWHAHYVW</sequence>
<dbReference type="Proteomes" id="UP000236569">
    <property type="component" value="Unassembled WGS sequence"/>
</dbReference>
<dbReference type="InterPro" id="IPR006680">
    <property type="entry name" value="Amidohydro-rel"/>
</dbReference>
<dbReference type="PANTHER" id="PTHR43794:SF11">
    <property type="entry name" value="AMIDOHYDROLASE-RELATED DOMAIN-CONTAINING PROTEIN"/>
    <property type="match status" value="1"/>
</dbReference>
<dbReference type="InterPro" id="IPR032466">
    <property type="entry name" value="Metal_Hydrolase"/>
</dbReference>
<dbReference type="AlphaFoldDB" id="A0A2I9CUV3"/>
<accession>A0A2I9CUV3</accession>